<evidence type="ECO:0000256" key="3">
    <source>
        <dbReference type="PROSITE-ProRule" id="PRU00023"/>
    </source>
</evidence>
<dbReference type="Pfam" id="PF12796">
    <property type="entry name" value="Ank_2"/>
    <property type="match status" value="1"/>
</dbReference>
<dbReference type="Gene3D" id="1.25.40.20">
    <property type="entry name" value="Ankyrin repeat-containing domain"/>
    <property type="match status" value="2"/>
</dbReference>
<dbReference type="Pfam" id="PF00023">
    <property type="entry name" value="Ank"/>
    <property type="match status" value="1"/>
</dbReference>
<accession>A0A9P4V7D2</accession>
<evidence type="ECO:0000313" key="4">
    <source>
        <dbReference type="EMBL" id="KAF2738330.1"/>
    </source>
</evidence>
<comment type="caution">
    <text evidence="4">The sequence shown here is derived from an EMBL/GenBank/DDBJ whole genome shotgun (WGS) entry which is preliminary data.</text>
</comment>
<keyword evidence="5" id="KW-1185">Reference proteome</keyword>
<dbReference type="InterPro" id="IPR002110">
    <property type="entry name" value="Ankyrin_rpt"/>
</dbReference>
<dbReference type="Proteomes" id="UP000799444">
    <property type="component" value="Unassembled WGS sequence"/>
</dbReference>
<dbReference type="PROSITE" id="PS50297">
    <property type="entry name" value="ANK_REP_REGION"/>
    <property type="match status" value="3"/>
</dbReference>
<dbReference type="InterPro" id="IPR036770">
    <property type="entry name" value="Ankyrin_rpt-contain_sf"/>
</dbReference>
<dbReference type="PROSITE" id="PS50088">
    <property type="entry name" value="ANK_REPEAT"/>
    <property type="match status" value="4"/>
</dbReference>
<evidence type="ECO:0000256" key="2">
    <source>
        <dbReference type="ARBA" id="ARBA00023043"/>
    </source>
</evidence>
<dbReference type="EMBL" id="ML996110">
    <property type="protein sequence ID" value="KAF2738330.1"/>
    <property type="molecule type" value="Genomic_DNA"/>
</dbReference>
<reference evidence="4" key="1">
    <citation type="journal article" date="2020" name="Stud. Mycol.">
        <title>101 Dothideomycetes genomes: a test case for predicting lifestyles and emergence of pathogens.</title>
        <authorList>
            <person name="Haridas S."/>
            <person name="Albert R."/>
            <person name="Binder M."/>
            <person name="Bloem J."/>
            <person name="Labutti K."/>
            <person name="Salamov A."/>
            <person name="Andreopoulos B."/>
            <person name="Baker S."/>
            <person name="Barry K."/>
            <person name="Bills G."/>
            <person name="Bluhm B."/>
            <person name="Cannon C."/>
            <person name="Castanera R."/>
            <person name="Culley D."/>
            <person name="Daum C."/>
            <person name="Ezra D."/>
            <person name="Gonzalez J."/>
            <person name="Henrissat B."/>
            <person name="Kuo A."/>
            <person name="Liang C."/>
            <person name="Lipzen A."/>
            <person name="Lutzoni F."/>
            <person name="Magnuson J."/>
            <person name="Mondo S."/>
            <person name="Nolan M."/>
            <person name="Ohm R."/>
            <person name="Pangilinan J."/>
            <person name="Park H.-J."/>
            <person name="Ramirez L."/>
            <person name="Alfaro M."/>
            <person name="Sun H."/>
            <person name="Tritt A."/>
            <person name="Yoshinaga Y."/>
            <person name="Zwiers L.-H."/>
            <person name="Turgeon B."/>
            <person name="Goodwin S."/>
            <person name="Spatafora J."/>
            <person name="Crous P."/>
            <person name="Grigoriev I."/>
        </authorList>
    </citation>
    <scope>NUCLEOTIDE SEQUENCE</scope>
    <source>
        <strain evidence="4">CBS 125425</strain>
    </source>
</reference>
<evidence type="ECO:0000256" key="1">
    <source>
        <dbReference type="ARBA" id="ARBA00022737"/>
    </source>
</evidence>
<name>A0A9P4V7D2_9PLEO</name>
<dbReference type="SUPFAM" id="SSF48403">
    <property type="entry name" value="Ankyrin repeat"/>
    <property type="match status" value="1"/>
</dbReference>
<dbReference type="OrthoDB" id="4772757at2759"/>
<sequence>AASLGRGVLINTLQRAGAVVDDIGGFMGTPLCMAAYCRDLQCVRLLLDRGADPNSRGGYFGNSLHIAAAGGCVEIAELLITHGANVAATGGAYGTGRTILHIAAAGEKVEPVQYLLELGMDANQKDPRGWTALHYACLSTNIDIMKALL</sequence>
<dbReference type="SMART" id="SM00248">
    <property type="entry name" value="ANK"/>
    <property type="match status" value="4"/>
</dbReference>
<dbReference type="PANTHER" id="PTHR24198">
    <property type="entry name" value="ANKYRIN REPEAT AND PROTEIN KINASE DOMAIN-CONTAINING PROTEIN"/>
    <property type="match status" value="1"/>
</dbReference>
<feature type="repeat" description="ANK" evidence="3">
    <location>
        <begin position="64"/>
        <end position="91"/>
    </location>
</feature>
<proteinExistence type="predicted"/>
<feature type="repeat" description="ANK" evidence="3">
    <location>
        <begin position="29"/>
        <end position="58"/>
    </location>
</feature>
<gene>
    <name evidence="4" type="ORF">EJ04DRAFT_398364</name>
</gene>
<feature type="non-terminal residue" evidence="4">
    <location>
        <position position="149"/>
    </location>
</feature>
<dbReference type="PANTHER" id="PTHR24198:SF165">
    <property type="entry name" value="ANKYRIN REPEAT-CONTAINING PROTEIN-RELATED"/>
    <property type="match status" value="1"/>
</dbReference>
<evidence type="ECO:0000313" key="5">
    <source>
        <dbReference type="Proteomes" id="UP000799444"/>
    </source>
</evidence>
<keyword evidence="2 3" id="KW-0040">ANK repeat</keyword>
<organism evidence="4 5">
    <name type="scientific">Polyplosphaeria fusca</name>
    <dbReference type="NCBI Taxonomy" id="682080"/>
    <lineage>
        <taxon>Eukaryota</taxon>
        <taxon>Fungi</taxon>
        <taxon>Dikarya</taxon>
        <taxon>Ascomycota</taxon>
        <taxon>Pezizomycotina</taxon>
        <taxon>Dothideomycetes</taxon>
        <taxon>Pleosporomycetidae</taxon>
        <taxon>Pleosporales</taxon>
        <taxon>Tetraplosphaeriaceae</taxon>
        <taxon>Polyplosphaeria</taxon>
    </lineage>
</organism>
<dbReference type="AlphaFoldDB" id="A0A9P4V7D2"/>
<keyword evidence="1" id="KW-0677">Repeat</keyword>
<feature type="repeat" description="ANK" evidence="3">
    <location>
        <begin position="95"/>
        <end position="127"/>
    </location>
</feature>
<protein>
    <submittedName>
        <fullName evidence="4">Ankyrin</fullName>
    </submittedName>
</protein>
<feature type="non-terminal residue" evidence="4">
    <location>
        <position position="1"/>
    </location>
</feature>
<feature type="repeat" description="ANK" evidence="3">
    <location>
        <begin position="128"/>
        <end position="149"/>
    </location>
</feature>